<dbReference type="Proteomes" id="UP000632273">
    <property type="component" value="Unassembled WGS sequence"/>
</dbReference>
<evidence type="ECO:0000313" key="2">
    <source>
        <dbReference type="Proteomes" id="UP000632273"/>
    </source>
</evidence>
<dbReference type="SMART" id="SM00855">
    <property type="entry name" value="PGAM"/>
    <property type="match status" value="1"/>
</dbReference>
<keyword evidence="2" id="KW-1185">Reference proteome</keyword>
<protein>
    <submittedName>
        <fullName evidence="1">Phosphoglycerate mutase</fullName>
    </submittedName>
</protein>
<organism evidence="1 2">
    <name type="scientific">Hymenobacter cavernae</name>
    <dbReference type="NCBI Taxonomy" id="2044852"/>
    <lineage>
        <taxon>Bacteria</taxon>
        <taxon>Pseudomonadati</taxon>
        <taxon>Bacteroidota</taxon>
        <taxon>Cytophagia</taxon>
        <taxon>Cytophagales</taxon>
        <taxon>Hymenobacteraceae</taxon>
        <taxon>Hymenobacter</taxon>
    </lineage>
</organism>
<dbReference type="Pfam" id="PF00300">
    <property type="entry name" value="His_Phos_1"/>
    <property type="match status" value="1"/>
</dbReference>
<dbReference type="SUPFAM" id="SSF53254">
    <property type="entry name" value="Phosphoglycerate mutase-like"/>
    <property type="match status" value="1"/>
</dbReference>
<name>A0ABQ1U7M7_9BACT</name>
<evidence type="ECO:0000313" key="1">
    <source>
        <dbReference type="EMBL" id="GGF10003.1"/>
    </source>
</evidence>
<dbReference type="InterPro" id="IPR029033">
    <property type="entry name" value="His_PPase_superfam"/>
</dbReference>
<dbReference type="EMBL" id="BMHT01000003">
    <property type="protein sequence ID" value="GGF10003.1"/>
    <property type="molecule type" value="Genomic_DNA"/>
</dbReference>
<accession>A0ABQ1U7M7</accession>
<dbReference type="Gene3D" id="3.40.50.1240">
    <property type="entry name" value="Phosphoglycerate mutase-like"/>
    <property type="match status" value="1"/>
</dbReference>
<dbReference type="InterPro" id="IPR013078">
    <property type="entry name" value="His_Pase_superF_clade-1"/>
</dbReference>
<gene>
    <name evidence="1" type="ORF">GCM10011383_21510</name>
</gene>
<dbReference type="CDD" id="cd07040">
    <property type="entry name" value="HP"/>
    <property type="match status" value="1"/>
</dbReference>
<proteinExistence type="predicted"/>
<dbReference type="RefSeq" id="WP_188813914.1">
    <property type="nucleotide sequence ID" value="NZ_BMHT01000003.1"/>
</dbReference>
<sequence>MRFSIFFALLILWVLLGCNLGHQSEKASESVTTVYLVRHAEKDLTPGLTDPPLTPAGRQRAIALRDSLAPRNPVALFTTDTRRTRDTLVPLEAALQLTPMSYDAKDPAGLGALIKREYTGKKVVVVGHSNTLLPLIEALGVTRPMREIADERYDYLFEVRLPAEGIGTIGVTRYGARR</sequence>
<dbReference type="PROSITE" id="PS51257">
    <property type="entry name" value="PROKAR_LIPOPROTEIN"/>
    <property type="match status" value="1"/>
</dbReference>
<reference evidence="2" key="1">
    <citation type="journal article" date="2019" name="Int. J. Syst. Evol. Microbiol.">
        <title>The Global Catalogue of Microorganisms (GCM) 10K type strain sequencing project: providing services to taxonomists for standard genome sequencing and annotation.</title>
        <authorList>
            <consortium name="The Broad Institute Genomics Platform"/>
            <consortium name="The Broad Institute Genome Sequencing Center for Infectious Disease"/>
            <person name="Wu L."/>
            <person name="Ma J."/>
        </authorList>
    </citation>
    <scope>NUCLEOTIDE SEQUENCE [LARGE SCALE GENOMIC DNA]</scope>
    <source>
        <strain evidence="2">CGMCC 1.15197</strain>
    </source>
</reference>
<comment type="caution">
    <text evidence="1">The sequence shown here is derived from an EMBL/GenBank/DDBJ whole genome shotgun (WGS) entry which is preliminary data.</text>
</comment>